<dbReference type="InterPro" id="IPR036055">
    <property type="entry name" value="LDL_receptor-like_sf"/>
</dbReference>
<keyword evidence="9 12" id="KW-1015">Disulfide bond</keyword>
<proteinExistence type="predicted"/>
<gene>
    <name evidence="18" type="ORF">TCMB3V08_LOCUS11004</name>
</gene>
<comment type="caution">
    <text evidence="12">Lacks conserved residue(s) required for the propagation of feature annotation.</text>
</comment>
<feature type="domain" description="EGF-like" evidence="17">
    <location>
        <begin position="240"/>
        <end position="275"/>
    </location>
</feature>
<dbReference type="FunFam" id="2.10.25.10:FF:000010">
    <property type="entry name" value="Pro-epidermal growth factor"/>
    <property type="match status" value="1"/>
</dbReference>
<evidence type="ECO:0000256" key="13">
    <source>
        <dbReference type="PROSITE-ProRule" id="PRU00461"/>
    </source>
</evidence>
<dbReference type="GO" id="GO:0006897">
    <property type="term" value="P:endocytosis"/>
    <property type="evidence" value="ECO:0007669"/>
    <property type="project" value="UniProtKB-KW"/>
</dbReference>
<keyword evidence="5" id="KW-0732">Signal</keyword>
<keyword evidence="10" id="KW-0675">Receptor</keyword>
<dbReference type="CDD" id="cd00112">
    <property type="entry name" value="LDLa"/>
    <property type="match status" value="5"/>
</dbReference>
<keyword evidence="2" id="KW-0245">EGF-like domain</keyword>
<dbReference type="Gene3D" id="4.10.400.10">
    <property type="entry name" value="Low-density Lipoprotein Receptor"/>
    <property type="match status" value="5"/>
</dbReference>
<dbReference type="InterPro" id="IPR009030">
    <property type="entry name" value="Growth_fac_rcpt_cys_sf"/>
</dbReference>
<dbReference type="SUPFAM" id="SSF63825">
    <property type="entry name" value="YWTD domain"/>
    <property type="match status" value="1"/>
</dbReference>
<dbReference type="SUPFAM" id="SSF57184">
    <property type="entry name" value="Growth factor receptor domain"/>
    <property type="match status" value="1"/>
</dbReference>
<comment type="subcellular location">
    <subcellularLocation>
        <location evidence="1">Membrane</location>
        <topology evidence="1">Single-pass membrane protein</topology>
    </subcellularLocation>
</comment>
<dbReference type="InterPro" id="IPR011042">
    <property type="entry name" value="6-blade_b-propeller_TolB-like"/>
</dbReference>
<dbReference type="InterPro" id="IPR002172">
    <property type="entry name" value="LDrepeatLR_classA_rpt"/>
</dbReference>
<dbReference type="Gene3D" id="2.10.25.10">
    <property type="entry name" value="Laminin"/>
    <property type="match status" value="2"/>
</dbReference>
<name>A0A7R9JFT4_TIMCA</name>
<feature type="disulfide bond" evidence="12">
    <location>
        <begin position="209"/>
        <end position="227"/>
    </location>
</feature>
<keyword evidence="4 15" id="KW-0812">Transmembrane</keyword>
<dbReference type="GO" id="GO:0005886">
    <property type="term" value="C:plasma membrane"/>
    <property type="evidence" value="ECO:0007669"/>
    <property type="project" value="TreeGrafter"/>
</dbReference>
<evidence type="ECO:0000256" key="4">
    <source>
        <dbReference type="ARBA" id="ARBA00022692"/>
    </source>
</evidence>
<feature type="region of interest" description="Disordered" evidence="14">
    <location>
        <begin position="726"/>
        <end position="749"/>
    </location>
</feature>
<feature type="domain" description="EGF-like" evidence="17">
    <location>
        <begin position="565"/>
        <end position="599"/>
    </location>
</feature>
<dbReference type="PROSITE" id="PS50068">
    <property type="entry name" value="LDLRA_2"/>
    <property type="match status" value="5"/>
</dbReference>
<dbReference type="Pfam" id="PF00058">
    <property type="entry name" value="Ldl_recept_b"/>
    <property type="match status" value="1"/>
</dbReference>
<sequence>MLTLEGLHNQFPKLVSLSGLFDVPETCLPGNFRCGNGVCVPSSWVCDGVYDCIDNSDEHGDCGHATCGPKDFQCKNGHCIDKMLRCNNVEECSDGSDEQRCPRPHGRNKTGPTHCSDGHFVCKFNTSVCLPDSARCNGTAECPRGEDEKNCDCSSEEFECKDSKCIVQSWVCDNAVDCEDGSDEDPEMCAELARSNNGDTQGPCEGFTCQNGECVPLDSVCNDVFDCGDKSDEGGQCDSSCHTSSCDQLCQRLPSGSRCSCNPGYTLLDDGKTCEDVDECLASPGPCAQICDNTPGSFVCSCVRDLRLTADKRSCKAIGDPMEIVFAAKTQIRRTSPKTGNLNVVVNSPGFKVTGLDVDARRKTVYWTTDRSDEWRCGDIRHRSGSSFRVCVLESGILGPHECPLESSVESGHVGSEQDGASKYQLEDGVGIGAGPGSEKSLLGGPQVAGRNKMELASTNLKMVSGLALDLVQRRVFWVDRKLQVVESVGYNGEHRKTRLVHEARHAQGLALFEGSLYWLAETGEIVKYKLYQSSRRTETIETHTSNTDMFAIMQISRQPLVSNKCEGVNCSHICVKVPSGPQCLCSDGLLVQEGDPCPTKLKVTDVASSEVESTPESSGNTAVTVLVVILFVVAILLAGYYIYQRRFRGDGLDMSIHFQNRGFGLSKIVGDGTPTSLPKTALRPGQHEYTNPLDRTPVCEQKDGKVVILAGDGKLRSPVVLRLPRTRTKTAEDSDSDQPDCMTAQLLP</sequence>
<reference evidence="18" key="1">
    <citation type="submission" date="2020-11" db="EMBL/GenBank/DDBJ databases">
        <authorList>
            <person name="Tran Van P."/>
        </authorList>
    </citation>
    <scope>NUCLEOTIDE SEQUENCE</scope>
</reference>
<evidence type="ECO:0000313" key="18">
    <source>
        <dbReference type="EMBL" id="CAD7578464.1"/>
    </source>
</evidence>
<evidence type="ECO:0000256" key="10">
    <source>
        <dbReference type="ARBA" id="ARBA00023170"/>
    </source>
</evidence>
<protein>
    <submittedName>
        <fullName evidence="18">(California timema) hypothetical protein</fullName>
    </submittedName>
</protein>
<dbReference type="InterPro" id="IPR000033">
    <property type="entry name" value="LDLR_classB_rpt"/>
</dbReference>
<keyword evidence="6" id="KW-0677">Repeat</keyword>
<evidence type="ECO:0000256" key="5">
    <source>
        <dbReference type="ARBA" id="ARBA00022729"/>
    </source>
</evidence>
<dbReference type="InterPro" id="IPR000742">
    <property type="entry name" value="EGF"/>
</dbReference>
<feature type="disulfide bond" evidence="12">
    <location>
        <begin position="34"/>
        <end position="52"/>
    </location>
</feature>
<dbReference type="GO" id="GO:0005509">
    <property type="term" value="F:calcium ion binding"/>
    <property type="evidence" value="ECO:0007669"/>
    <property type="project" value="InterPro"/>
</dbReference>
<feature type="region of interest" description="Disordered" evidence="14">
    <location>
        <begin position="678"/>
        <end position="697"/>
    </location>
</feature>
<evidence type="ECO:0000256" key="12">
    <source>
        <dbReference type="PROSITE-ProRule" id="PRU00124"/>
    </source>
</evidence>
<feature type="transmembrane region" description="Helical" evidence="15">
    <location>
        <begin position="623"/>
        <end position="644"/>
    </location>
</feature>
<organism evidence="18">
    <name type="scientific">Timema californicum</name>
    <name type="common">California timema</name>
    <name type="synonym">Walking stick</name>
    <dbReference type="NCBI Taxonomy" id="61474"/>
    <lineage>
        <taxon>Eukaryota</taxon>
        <taxon>Metazoa</taxon>
        <taxon>Ecdysozoa</taxon>
        <taxon>Arthropoda</taxon>
        <taxon>Hexapoda</taxon>
        <taxon>Insecta</taxon>
        <taxon>Pterygota</taxon>
        <taxon>Neoptera</taxon>
        <taxon>Polyneoptera</taxon>
        <taxon>Phasmatodea</taxon>
        <taxon>Timematodea</taxon>
        <taxon>Timematoidea</taxon>
        <taxon>Timematidae</taxon>
        <taxon>Timema</taxon>
    </lineage>
</organism>
<feature type="repeat" description="LDL-receptor class B" evidence="13">
    <location>
        <begin position="474"/>
        <end position="516"/>
    </location>
</feature>
<dbReference type="AlphaFoldDB" id="A0A7R9JFT4"/>
<dbReference type="InterPro" id="IPR001881">
    <property type="entry name" value="EGF-like_Ca-bd_dom"/>
</dbReference>
<evidence type="ECO:0000256" key="3">
    <source>
        <dbReference type="ARBA" id="ARBA00022583"/>
    </source>
</evidence>
<evidence type="ECO:0000256" key="11">
    <source>
        <dbReference type="ARBA" id="ARBA00023180"/>
    </source>
</evidence>
<evidence type="ECO:0000256" key="14">
    <source>
        <dbReference type="SAM" id="MobiDB-lite"/>
    </source>
</evidence>
<feature type="disulfide bond" evidence="12">
    <location>
        <begin position="153"/>
        <end position="165"/>
    </location>
</feature>
<evidence type="ECO:0000256" key="15">
    <source>
        <dbReference type="SAM" id="Phobius"/>
    </source>
</evidence>
<dbReference type="InterPro" id="IPR023415">
    <property type="entry name" value="LDLR_class-A_CS"/>
</dbReference>
<feature type="disulfide bond" evidence="12">
    <location>
        <begin position="160"/>
        <end position="178"/>
    </location>
</feature>
<evidence type="ECO:0000256" key="7">
    <source>
        <dbReference type="ARBA" id="ARBA00022989"/>
    </source>
</evidence>
<evidence type="ECO:0000256" key="6">
    <source>
        <dbReference type="ARBA" id="ARBA00022737"/>
    </source>
</evidence>
<feature type="disulfide bond" evidence="12">
    <location>
        <begin position="67"/>
        <end position="79"/>
    </location>
</feature>
<dbReference type="EMBL" id="OE187732">
    <property type="protein sequence ID" value="CAD7578464.1"/>
    <property type="molecule type" value="Genomic_DNA"/>
</dbReference>
<dbReference type="SMART" id="SM00181">
    <property type="entry name" value="EGF"/>
    <property type="match status" value="3"/>
</dbReference>
<dbReference type="Pfam" id="PF14670">
    <property type="entry name" value="FXa_inhibition"/>
    <property type="match status" value="1"/>
</dbReference>
<evidence type="ECO:0000259" key="17">
    <source>
        <dbReference type="SMART" id="SM00181"/>
    </source>
</evidence>
<feature type="domain" description="EGF-like calcium-binding" evidence="16">
    <location>
        <begin position="223"/>
        <end position="275"/>
    </location>
</feature>
<feature type="domain" description="EGF-like calcium-binding" evidence="16">
    <location>
        <begin position="276"/>
        <end position="316"/>
    </location>
</feature>
<evidence type="ECO:0000256" key="1">
    <source>
        <dbReference type="ARBA" id="ARBA00004167"/>
    </source>
</evidence>
<feature type="disulfide bond" evidence="12">
    <location>
        <begin position="27"/>
        <end position="39"/>
    </location>
</feature>
<feature type="disulfide bond" evidence="12">
    <location>
        <begin position="136"/>
        <end position="151"/>
    </location>
</feature>
<feature type="domain" description="EGF-like" evidence="17">
    <location>
        <begin position="279"/>
        <end position="316"/>
    </location>
</feature>
<evidence type="ECO:0000256" key="2">
    <source>
        <dbReference type="ARBA" id="ARBA00022536"/>
    </source>
</evidence>
<dbReference type="SUPFAM" id="SSF57424">
    <property type="entry name" value="LDL receptor-like module"/>
    <property type="match status" value="5"/>
</dbReference>
<keyword evidence="8 15" id="KW-0472">Membrane</keyword>
<dbReference type="Pfam" id="PF12662">
    <property type="entry name" value="cEGF"/>
    <property type="match status" value="1"/>
</dbReference>
<keyword evidence="3" id="KW-0254">Endocytosis</keyword>
<dbReference type="InterPro" id="IPR018097">
    <property type="entry name" value="EGF_Ca-bd_CS"/>
</dbReference>
<accession>A0A7R9JFT4</accession>
<dbReference type="InterPro" id="IPR026823">
    <property type="entry name" value="cEGF"/>
</dbReference>
<evidence type="ECO:0000256" key="8">
    <source>
        <dbReference type="ARBA" id="ARBA00023136"/>
    </source>
</evidence>
<dbReference type="PRINTS" id="PR00261">
    <property type="entry name" value="LDLRECEPTOR"/>
</dbReference>
<dbReference type="SMART" id="SM00192">
    <property type="entry name" value="LDLa"/>
    <property type="match status" value="5"/>
</dbReference>
<dbReference type="PANTHER" id="PTHR22722">
    <property type="entry name" value="LOW-DENSITY LIPOPROTEIN RECEPTOR-RELATED PROTEIN 2-RELATED"/>
    <property type="match status" value="1"/>
</dbReference>
<dbReference type="PANTHER" id="PTHR22722:SF14">
    <property type="entry name" value="MEGALIN, ISOFORM A"/>
    <property type="match status" value="1"/>
</dbReference>
<dbReference type="GO" id="GO:0043235">
    <property type="term" value="C:receptor complex"/>
    <property type="evidence" value="ECO:0007669"/>
    <property type="project" value="TreeGrafter"/>
</dbReference>
<dbReference type="Gene3D" id="2.120.10.30">
    <property type="entry name" value="TolB, C-terminal domain"/>
    <property type="match status" value="1"/>
</dbReference>
<dbReference type="FunFam" id="4.10.400.10:FF:000011">
    <property type="entry name" value="Low-density lipoprotein receptor-related protein 1"/>
    <property type="match status" value="1"/>
</dbReference>
<dbReference type="SMART" id="SM00179">
    <property type="entry name" value="EGF_CA"/>
    <property type="match status" value="2"/>
</dbReference>
<feature type="disulfide bond" evidence="12">
    <location>
        <begin position="74"/>
        <end position="92"/>
    </location>
</feature>
<dbReference type="PROSITE" id="PS01209">
    <property type="entry name" value="LDLRA_1"/>
    <property type="match status" value="3"/>
</dbReference>
<evidence type="ECO:0000256" key="9">
    <source>
        <dbReference type="ARBA" id="ARBA00023157"/>
    </source>
</evidence>
<keyword evidence="11" id="KW-0325">Glycoprotein</keyword>
<dbReference type="Pfam" id="PF00057">
    <property type="entry name" value="Ldl_recept_a"/>
    <property type="match status" value="5"/>
</dbReference>
<dbReference type="PROSITE" id="PS01187">
    <property type="entry name" value="EGF_CA"/>
    <property type="match status" value="1"/>
</dbReference>
<evidence type="ECO:0000259" key="16">
    <source>
        <dbReference type="SMART" id="SM00179"/>
    </source>
</evidence>
<dbReference type="InterPro" id="IPR051221">
    <property type="entry name" value="LDLR-related"/>
</dbReference>
<keyword evidence="7 15" id="KW-1133">Transmembrane helix</keyword>
<feature type="disulfide bond" evidence="12">
    <location>
        <begin position="86"/>
        <end position="101"/>
    </location>
</feature>
<dbReference type="PROSITE" id="PS51120">
    <property type="entry name" value="LDLRB"/>
    <property type="match status" value="1"/>
</dbReference>
<dbReference type="SMART" id="SM00135">
    <property type="entry name" value="LY"/>
    <property type="match status" value="2"/>
</dbReference>